<dbReference type="Gene3D" id="3.30.1600.10">
    <property type="entry name" value="SIR2/SIRT2 'Small Domain"/>
    <property type="match status" value="1"/>
</dbReference>
<dbReference type="PROSITE" id="PS50305">
    <property type="entry name" value="SIRTUIN"/>
    <property type="match status" value="1"/>
</dbReference>
<feature type="binding site" evidence="8 9">
    <location>
        <position position="140"/>
    </location>
    <ligand>
        <name>Zn(2+)</name>
        <dbReference type="ChEBI" id="CHEBI:29105"/>
    </ligand>
</feature>
<keyword evidence="6 8" id="KW-0520">NAD</keyword>
<dbReference type="Pfam" id="PF02146">
    <property type="entry name" value="SIR2"/>
    <property type="match status" value="1"/>
</dbReference>
<comment type="function">
    <text evidence="8">NAD-dependent protein deacetylase which modulates the activities of several enzymes which are inactive in their acetylated form. Deacetylates the N-terminal lysine residue of Alba, the major archaeal chromatin protein and that, in turn, increases Alba's DNA binding affinity, thereby repressing transcription.</text>
</comment>
<feature type="binding site" evidence="8 9">
    <location>
        <position position="168"/>
    </location>
    <ligand>
        <name>Zn(2+)</name>
        <dbReference type="ChEBI" id="CHEBI:29105"/>
    </ligand>
</feature>
<sequence length="260" mass="27498">MADDRDGPEGVADETLDAVAEALRTAGTAVALTGAGVSTASGIPSFRGEDGVWERHDPADFHRRRLDADPAGFWDDRLSLREAIYGDVDPDPNAAHEALTALESAGHLDAVLTQNVDGLHDDAGTDRVVELHGTHRRVVCDDCGHRLDAEPVFEAAAEAGDLPPRCDCGGVYRPDVVLFGEPMPDVAMNEAQRLARDSNVFLAAGSSLSVQPASLLPKIAAEAGSTLVVINYEETPRDAAAAHVLRADVTQVLPAIVERV</sequence>
<dbReference type="HAMAP" id="MF_01968">
    <property type="entry name" value="Sirtuin_ClassU"/>
    <property type="match status" value="1"/>
</dbReference>
<keyword evidence="12" id="KW-1185">Reference proteome</keyword>
<feature type="binding site" evidence="8">
    <location>
        <position position="231"/>
    </location>
    <ligand>
        <name>NAD(+)</name>
        <dbReference type="ChEBI" id="CHEBI:57540"/>
    </ligand>
</feature>
<feature type="binding site" evidence="8">
    <location>
        <position position="114"/>
    </location>
    <ligand>
        <name>NAD(+)</name>
        <dbReference type="ChEBI" id="CHEBI:57540"/>
    </ligand>
</feature>
<dbReference type="InterPro" id="IPR029035">
    <property type="entry name" value="DHS-like_NAD/FAD-binding_dom"/>
</dbReference>
<feature type="domain" description="Deacetylase sirtuin-type" evidence="10">
    <location>
        <begin position="9"/>
        <end position="260"/>
    </location>
</feature>
<comment type="subcellular location">
    <subcellularLocation>
        <location evidence="8">Cytoplasm</location>
    </subcellularLocation>
</comment>
<dbReference type="Proteomes" id="UP000037729">
    <property type="component" value="Unassembled WGS sequence"/>
</dbReference>
<organism evidence="11 12">
    <name type="scientific">Haloarcula rubripromontorii</name>
    <dbReference type="NCBI Taxonomy" id="1705562"/>
    <lineage>
        <taxon>Archaea</taxon>
        <taxon>Methanobacteriati</taxon>
        <taxon>Methanobacteriota</taxon>
        <taxon>Stenosarchaea group</taxon>
        <taxon>Halobacteria</taxon>
        <taxon>Halobacteriales</taxon>
        <taxon>Haloarculaceae</taxon>
        <taxon>Haloarcula</taxon>
    </lineage>
</organism>
<comment type="similarity">
    <text evidence="8">Belongs to the sirtuin family. Class U subfamily.</text>
</comment>
<feature type="binding site" evidence="8">
    <location>
        <position position="249"/>
    </location>
    <ligand>
        <name>NAD(+)</name>
        <dbReference type="ChEBI" id="CHEBI:57540"/>
    </ligand>
</feature>
<dbReference type="RefSeq" id="WP_053969467.1">
    <property type="nucleotide sequence ID" value="NZ_LIUF01000009.1"/>
</dbReference>
<feature type="binding site" evidence="8">
    <location>
        <position position="47"/>
    </location>
    <ligand>
        <name>NAD(+)</name>
        <dbReference type="ChEBI" id="CHEBI:57540"/>
    </ligand>
</feature>
<keyword evidence="2 8" id="KW-0808">Transferase</keyword>
<dbReference type="GO" id="GO:0005737">
    <property type="term" value="C:cytoplasm"/>
    <property type="evidence" value="ECO:0007669"/>
    <property type="project" value="UniProtKB-SubCell"/>
</dbReference>
<feature type="binding site" evidence="8">
    <location>
        <position position="248"/>
    </location>
    <ligand>
        <name>NAD(+)</name>
        <dbReference type="ChEBI" id="CHEBI:57540"/>
    </ligand>
</feature>
<dbReference type="STRING" id="1705562.AMS69_18275"/>
<evidence type="ECO:0000256" key="6">
    <source>
        <dbReference type="ARBA" id="ARBA00023027"/>
    </source>
</evidence>
<keyword evidence="3 8" id="KW-0479">Metal-binding</keyword>
<dbReference type="PANTHER" id="PTHR11085">
    <property type="entry name" value="NAD-DEPENDENT PROTEIN DEACYLASE SIRTUIN-5, MITOCHONDRIAL-RELATED"/>
    <property type="match status" value="1"/>
</dbReference>
<comment type="caution">
    <text evidence="11">The sequence shown here is derived from an EMBL/GenBank/DDBJ whole genome shotgun (WGS) entry which is preliminary data.</text>
</comment>
<evidence type="ECO:0000256" key="8">
    <source>
        <dbReference type="HAMAP-Rule" id="MF_01968"/>
    </source>
</evidence>
<feature type="binding site" evidence="8">
    <location>
        <position position="207"/>
    </location>
    <ligand>
        <name>NAD(+)</name>
        <dbReference type="ChEBI" id="CHEBI:57540"/>
    </ligand>
</feature>
<evidence type="ECO:0000256" key="2">
    <source>
        <dbReference type="ARBA" id="ARBA00022679"/>
    </source>
</evidence>
<dbReference type="GO" id="GO:0017136">
    <property type="term" value="F:histone deacetylase activity, NAD-dependent"/>
    <property type="evidence" value="ECO:0007669"/>
    <property type="project" value="TreeGrafter"/>
</dbReference>
<name>A0A0M9AIX6_9EURY</name>
<dbReference type="NCBIfam" id="NF001753">
    <property type="entry name" value="PRK00481.1-3"/>
    <property type="match status" value="1"/>
</dbReference>
<dbReference type="OrthoDB" id="728at2157"/>
<dbReference type="GO" id="GO:0070403">
    <property type="term" value="F:NAD+ binding"/>
    <property type="evidence" value="ECO:0007669"/>
    <property type="project" value="UniProtKB-UniRule"/>
</dbReference>
<dbReference type="Gene3D" id="3.40.50.1220">
    <property type="entry name" value="TPP-binding domain"/>
    <property type="match status" value="1"/>
</dbReference>
<dbReference type="EMBL" id="LIUF01000009">
    <property type="protein sequence ID" value="KOX91561.1"/>
    <property type="molecule type" value="Genomic_DNA"/>
</dbReference>
<evidence type="ECO:0000256" key="9">
    <source>
        <dbReference type="PROSITE-ProRule" id="PRU00236"/>
    </source>
</evidence>
<feature type="binding site" evidence="8">
    <location>
        <position position="116"/>
    </location>
    <ligand>
        <name>nicotinamide</name>
        <dbReference type="ChEBI" id="CHEBI:17154"/>
    </ligand>
</feature>
<feature type="binding site" evidence="8">
    <location>
        <position position="35"/>
    </location>
    <ligand>
        <name>NAD(+)</name>
        <dbReference type="ChEBI" id="CHEBI:57540"/>
    </ligand>
</feature>
<keyword evidence="7 8" id="KW-0804">Transcription</keyword>
<feature type="binding site" evidence="8">
    <location>
        <position position="46"/>
    </location>
    <ligand>
        <name>nicotinamide</name>
        <dbReference type="ChEBI" id="CHEBI:17154"/>
    </ligand>
</feature>
<keyword evidence="5 8" id="KW-0805">Transcription regulation</keyword>
<dbReference type="InterPro" id="IPR003000">
    <property type="entry name" value="Sirtuin"/>
</dbReference>
<evidence type="ECO:0000313" key="11">
    <source>
        <dbReference type="EMBL" id="KOX91561.1"/>
    </source>
</evidence>
<dbReference type="PATRIC" id="fig|1705562.3.peg.924"/>
<reference evidence="11 12" key="1">
    <citation type="submission" date="2015-08" db="EMBL/GenBank/DDBJ databases">
        <title>Genomes of Isolates from Cabo Rojo, PR.</title>
        <authorList>
            <person name="Sanchez-Nieves R.L."/>
            <person name="Montalvo-Rodriguez R."/>
        </authorList>
    </citation>
    <scope>NUCLEOTIDE SEQUENCE [LARGE SCALE GENOMIC DNA]</scope>
    <source>
        <strain evidence="11 12">SL3</strain>
    </source>
</reference>
<gene>
    <name evidence="8" type="primary">cobB</name>
    <name evidence="11" type="ORF">AMS69_18275</name>
</gene>
<evidence type="ECO:0000256" key="3">
    <source>
        <dbReference type="ARBA" id="ARBA00022723"/>
    </source>
</evidence>
<feature type="binding site" evidence="8 9">
    <location>
        <position position="166"/>
    </location>
    <ligand>
        <name>Zn(2+)</name>
        <dbReference type="ChEBI" id="CHEBI:29105"/>
    </ligand>
</feature>
<feature type="binding site" evidence="8 9">
    <location>
        <position position="143"/>
    </location>
    <ligand>
        <name>Zn(2+)</name>
        <dbReference type="ChEBI" id="CHEBI:29105"/>
    </ligand>
</feature>
<dbReference type="InterPro" id="IPR026590">
    <property type="entry name" value="Ssirtuin_cat_dom"/>
</dbReference>
<feature type="binding site" evidence="8">
    <location>
        <position position="132"/>
    </location>
    <ligand>
        <name>NAD(+)</name>
        <dbReference type="ChEBI" id="CHEBI:57540"/>
    </ligand>
</feature>
<dbReference type="InterPro" id="IPR050134">
    <property type="entry name" value="NAD-dep_sirtuin_deacylases"/>
</dbReference>
<dbReference type="InterPro" id="IPR026591">
    <property type="entry name" value="Sirtuin_cat_small_dom_sf"/>
</dbReference>
<protein>
    <recommendedName>
        <fullName evidence="8">NAD-dependent protein deacetylase</fullName>
        <ecNumber evidence="8">2.3.1.286</ecNumber>
    </recommendedName>
    <alternativeName>
        <fullName evidence="8">Regulatory protein SIR2 homolog</fullName>
    </alternativeName>
</protein>
<comment type="catalytic activity">
    <reaction evidence="8">
        <text>N(6)-acetyl-L-lysyl-[protein] + NAD(+) + H2O = 2''-O-acetyl-ADP-D-ribose + nicotinamide + L-lysyl-[protein]</text>
        <dbReference type="Rhea" id="RHEA:43636"/>
        <dbReference type="Rhea" id="RHEA-COMP:9752"/>
        <dbReference type="Rhea" id="RHEA-COMP:10731"/>
        <dbReference type="ChEBI" id="CHEBI:15377"/>
        <dbReference type="ChEBI" id="CHEBI:17154"/>
        <dbReference type="ChEBI" id="CHEBI:29969"/>
        <dbReference type="ChEBI" id="CHEBI:57540"/>
        <dbReference type="ChEBI" id="CHEBI:61930"/>
        <dbReference type="ChEBI" id="CHEBI:83767"/>
        <dbReference type="EC" id="2.3.1.286"/>
    </reaction>
</comment>
<proteinExistence type="inferred from homology"/>
<dbReference type="SUPFAM" id="SSF52467">
    <property type="entry name" value="DHS-like NAD/FAD-binding domain"/>
    <property type="match status" value="1"/>
</dbReference>
<evidence type="ECO:0000256" key="1">
    <source>
        <dbReference type="ARBA" id="ARBA00022490"/>
    </source>
</evidence>
<dbReference type="EC" id="2.3.1.286" evidence="8"/>
<feature type="binding site" evidence="8">
    <location>
        <position position="46"/>
    </location>
    <ligand>
        <name>NAD(+)</name>
        <dbReference type="ChEBI" id="CHEBI:57540"/>
    </ligand>
</feature>
<feature type="binding site" evidence="8">
    <location>
        <position position="206"/>
    </location>
    <ligand>
        <name>NAD(+)</name>
        <dbReference type="ChEBI" id="CHEBI:57540"/>
    </ligand>
</feature>
<feature type="binding site" evidence="8">
    <location>
        <position position="117"/>
    </location>
    <ligand>
        <name>nicotinamide</name>
        <dbReference type="ChEBI" id="CHEBI:17154"/>
    </ligand>
</feature>
<dbReference type="PANTHER" id="PTHR11085:SF11">
    <property type="entry name" value="NAD-DEPENDENT PROTEIN DEACETYLASE"/>
    <property type="match status" value="1"/>
</dbReference>
<feature type="binding site" evidence="8">
    <location>
        <position position="117"/>
    </location>
    <ligand>
        <name>NAD(+)</name>
        <dbReference type="ChEBI" id="CHEBI:57540"/>
    </ligand>
</feature>
<evidence type="ECO:0000256" key="5">
    <source>
        <dbReference type="ARBA" id="ARBA00023015"/>
    </source>
</evidence>
<evidence type="ECO:0000256" key="7">
    <source>
        <dbReference type="ARBA" id="ARBA00023163"/>
    </source>
</evidence>
<feature type="binding site" evidence="8">
    <location>
        <position position="116"/>
    </location>
    <ligand>
        <name>NAD(+)</name>
        <dbReference type="ChEBI" id="CHEBI:57540"/>
    </ligand>
</feature>
<dbReference type="AlphaFoldDB" id="A0A0M9AIX6"/>
<keyword evidence="1 8" id="KW-0963">Cytoplasm</keyword>
<feature type="binding site" evidence="8">
    <location>
        <position position="39"/>
    </location>
    <ligand>
        <name>NAD(+)</name>
        <dbReference type="ChEBI" id="CHEBI:57540"/>
    </ligand>
</feature>
<evidence type="ECO:0000256" key="4">
    <source>
        <dbReference type="ARBA" id="ARBA00022833"/>
    </source>
</evidence>
<dbReference type="InterPro" id="IPR028628">
    <property type="entry name" value="Sirtuin_class_U"/>
</dbReference>
<feature type="active site" description="Proton acceptor" evidence="8 9">
    <location>
        <position position="132"/>
    </location>
</feature>
<comment type="cofactor">
    <cofactor evidence="8">
        <name>Zn(2+)</name>
        <dbReference type="ChEBI" id="CHEBI:29105"/>
    </cofactor>
    <text evidence="8">Binds 1 zinc ion per subunit.</text>
</comment>
<evidence type="ECO:0000259" key="10">
    <source>
        <dbReference type="PROSITE" id="PS50305"/>
    </source>
</evidence>
<dbReference type="GO" id="GO:0008270">
    <property type="term" value="F:zinc ion binding"/>
    <property type="evidence" value="ECO:0007669"/>
    <property type="project" value="UniProtKB-UniRule"/>
</dbReference>
<evidence type="ECO:0000313" key="12">
    <source>
        <dbReference type="Proteomes" id="UP000037729"/>
    </source>
</evidence>
<comment type="caution">
    <text evidence="8">Lacks conserved residue(s) required for the propagation of feature annotation.</text>
</comment>
<accession>A0A0M9AIX6</accession>
<keyword evidence="4 8" id="KW-0862">Zinc</keyword>